<proteinExistence type="predicted"/>
<evidence type="ECO:0000313" key="2">
    <source>
        <dbReference type="Proteomes" id="UP000323506"/>
    </source>
</evidence>
<name>A0A5D2BNY6_GOSDA</name>
<protein>
    <submittedName>
        <fullName evidence="1">Uncharacterized protein</fullName>
    </submittedName>
</protein>
<organism evidence="1 2">
    <name type="scientific">Gossypium darwinii</name>
    <name type="common">Darwin's cotton</name>
    <name type="synonym">Gossypium barbadense var. darwinii</name>
    <dbReference type="NCBI Taxonomy" id="34276"/>
    <lineage>
        <taxon>Eukaryota</taxon>
        <taxon>Viridiplantae</taxon>
        <taxon>Streptophyta</taxon>
        <taxon>Embryophyta</taxon>
        <taxon>Tracheophyta</taxon>
        <taxon>Spermatophyta</taxon>
        <taxon>Magnoliopsida</taxon>
        <taxon>eudicotyledons</taxon>
        <taxon>Gunneridae</taxon>
        <taxon>Pentapetalae</taxon>
        <taxon>rosids</taxon>
        <taxon>malvids</taxon>
        <taxon>Malvales</taxon>
        <taxon>Malvaceae</taxon>
        <taxon>Malvoideae</taxon>
        <taxon>Gossypium</taxon>
    </lineage>
</organism>
<gene>
    <name evidence="1" type="ORF">ES288_D08G139000v1</name>
</gene>
<dbReference type="EMBL" id="CM017708">
    <property type="protein sequence ID" value="TYG57412.1"/>
    <property type="molecule type" value="Genomic_DNA"/>
</dbReference>
<dbReference type="Proteomes" id="UP000323506">
    <property type="component" value="Chromosome D08"/>
</dbReference>
<evidence type="ECO:0000313" key="1">
    <source>
        <dbReference type="EMBL" id="TYG57412.1"/>
    </source>
</evidence>
<reference evidence="1 2" key="1">
    <citation type="submission" date="2019-06" db="EMBL/GenBank/DDBJ databases">
        <title>WGS assembly of Gossypium darwinii.</title>
        <authorList>
            <person name="Chen Z.J."/>
            <person name="Sreedasyam A."/>
            <person name="Ando A."/>
            <person name="Song Q."/>
            <person name="De L."/>
            <person name="Hulse-Kemp A."/>
            <person name="Ding M."/>
            <person name="Ye W."/>
            <person name="Kirkbride R."/>
            <person name="Jenkins J."/>
            <person name="Plott C."/>
            <person name="Lovell J."/>
            <person name="Lin Y.-M."/>
            <person name="Vaughn R."/>
            <person name="Liu B."/>
            <person name="Li W."/>
            <person name="Simpson S."/>
            <person name="Scheffler B."/>
            <person name="Saski C."/>
            <person name="Grover C."/>
            <person name="Hu G."/>
            <person name="Conover J."/>
            <person name="Carlson J."/>
            <person name="Shu S."/>
            <person name="Boston L."/>
            <person name="Williams M."/>
            <person name="Peterson D."/>
            <person name="Mcgee K."/>
            <person name="Jones D."/>
            <person name="Wendel J."/>
            <person name="Stelly D."/>
            <person name="Grimwood J."/>
            <person name="Schmutz J."/>
        </authorList>
    </citation>
    <scope>NUCLEOTIDE SEQUENCE [LARGE SCALE GENOMIC DNA]</scope>
    <source>
        <strain evidence="1">1808015.09</strain>
    </source>
</reference>
<dbReference type="AlphaFoldDB" id="A0A5D2BNY6"/>
<accession>A0A5D2BNY6</accession>
<keyword evidence="2" id="KW-1185">Reference proteome</keyword>
<sequence>MWLSSIYFNSIECVDFESRTSNLLRLLHSENPFELLSKPPRRKPSHLLQMVKMKYNVSLAVALCPSCSNSLRAVQIFHKPQQNNRQR</sequence>